<dbReference type="Pfam" id="PF10099">
    <property type="entry name" value="RskA_C"/>
    <property type="match status" value="1"/>
</dbReference>
<name>A0A1G1WZH3_9BACT</name>
<dbReference type="AlphaFoldDB" id="A0A1G1WZH3"/>
<protein>
    <recommendedName>
        <fullName evidence="1">Anti-sigma K factor RskA C-terminal domain-containing protein</fullName>
    </recommendedName>
</protein>
<organism evidence="2 3">
    <name type="scientific">Candidatus Andersenbacteria bacterium RIFCSPHIGHO2_12_FULL_45_11</name>
    <dbReference type="NCBI Taxonomy" id="1797281"/>
    <lineage>
        <taxon>Bacteria</taxon>
        <taxon>Candidatus Anderseniibacteriota</taxon>
    </lineage>
</organism>
<dbReference type="GO" id="GO:0005886">
    <property type="term" value="C:plasma membrane"/>
    <property type="evidence" value="ECO:0007669"/>
    <property type="project" value="InterPro"/>
</dbReference>
<proteinExistence type="predicted"/>
<gene>
    <name evidence="2" type="ORF">A3D99_01445</name>
</gene>
<evidence type="ECO:0000259" key="1">
    <source>
        <dbReference type="Pfam" id="PF10099"/>
    </source>
</evidence>
<comment type="caution">
    <text evidence="2">The sequence shown here is derived from an EMBL/GenBank/DDBJ whole genome shotgun (WGS) entry which is preliminary data.</text>
</comment>
<accession>A0A1G1WZH3</accession>
<evidence type="ECO:0000313" key="3">
    <source>
        <dbReference type="Proteomes" id="UP000177528"/>
    </source>
</evidence>
<dbReference type="EMBL" id="MHHR01000033">
    <property type="protein sequence ID" value="OGY33104.1"/>
    <property type="molecule type" value="Genomic_DNA"/>
</dbReference>
<evidence type="ECO:0000313" key="2">
    <source>
        <dbReference type="EMBL" id="OGY33104.1"/>
    </source>
</evidence>
<feature type="domain" description="Anti-sigma K factor RskA C-terminal" evidence="1">
    <location>
        <begin position="8"/>
        <end position="113"/>
    </location>
</feature>
<reference evidence="2 3" key="1">
    <citation type="journal article" date="2016" name="Nat. Commun.">
        <title>Thousands of microbial genomes shed light on interconnected biogeochemical processes in an aquifer system.</title>
        <authorList>
            <person name="Anantharaman K."/>
            <person name="Brown C.T."/>
            <person name="Hug L.A."/>
            <person name="Sharon I."/>
            <person name="Castelle C.J."/>
            <person name="Probst A.J."/>
            <person name="Thomas B.C."/>
            <person name="Singh A."/>
            <person name="Wilkins M.J."/>
            <person name="Karaoz U."/>
            <person name="Brodie E.L."/>
            <person name="Williams K.H."/>
            <person name="Hubbard S.S."/>
            <person name="Banfield J.F."/>
        </authorList>
    </citation>
    <scope>NUCLEOTIDE SEQUENCE [LARGE SCALE GENOMIC DNA]</scope>
</reference>
<dbReference type="Proteomes" id="UP000177528">
    <property type="component" value="Unassembled WGS sequence"/>
</dbReference>
<sequence length="129" mass="14141">MQLGVIGALLLVAVGGSVYRHVSTTAQPNPPEQLPADVVLELDAKVKKFSITTPLAELPSGQSYHLWLIPEDKKSPKYAGEMFPVTGGKYSITFTSEESLGDYRTALVSQEATEFPEKPAHTVKEWLLR</sequence>
<dbReference type="InterPro" id="IPR018764">
    <property type="entry name" value="RskA_C"/>
</dbReference>